<dbReference type="GO" id="GO:0006644">
    <property type="term" value="P:phospholipid metabolic process"/>
    <property type="evidence" value="ECO:0007669"/>
    <property type="project" value="InterPro"/>
</dbReference>
<dbReference type="SMART" id="SM00014">
    <property type="entry name" value="acidPPc"/>
    <property type="match status" value="1"/>
</dbReference>
<evidence type="ECO:0000256" key="2">
    <source>
        <dbReference type="ARBA" id="ARBA00008816"/>
    </source>
</evidence>
<dbReference type="GO" id="GO:0008195">
    <property type="term" value="F:phosphatidate phosphatase activity"/>
    <property type="evidence" value="ECO:0007669"/>
    <property type="project" value="TreeGrafter"/>
</dbReference>
<accession>A0A564Y9Y3</accession>
<name>A0A564Y9Y3_HYMDI</name>
<feature type="transmembrane region" description="Helical" evidence="6">
    <location>
        <begin position="12"/>
        <end position="31"/>
    </location>
</feature>
<keyword evidence="3 6" id="KW-0812">Transmembrane</keyword>
<evidence type="ECO:0000256" key="5">
    <source>
        <dbReference type="ARBA" id="ARBA00023136"/>
    </source>
</evidence>
<feature type="domain" description="Phosphatidic acid phosphatase type 2/haloperoxidase" evidence="7">
    <location>
        <begin position="102"/>
        <end position="244"/>
    </location>
</feature>
<feature type="transmembrane region" description="Helical" evidence="6">
    <location>
        <begin position="91"/>
        <end position="118"/>
    </location>
</feature>
<dbReference type="Pfam" id="PF01569">
    <property type="entry name" value="PAP2"/>
    <property type="match status" value="1"/>
</dbReference>
<comment type="similarity">
    <text evidence="2">Belongs to the PA-phosphatase related phosphoesterase family.</text>
</comment>
<keyword evidence="9" id="KW-1185">Reference proteome</keyword>
<dbReference type="Proteomes" id="UP000321570">
    <property type="component" value="Unassembled WGS sequence"/>
</dbReference>
<dbReference type="InterPro" id="IPR036938">
    <property type="entry name" value="PAP2/HPO_sf"/>
</dbReference>
<evidence type="ECO:0000256" key="3">
    <source>
        <dbReference type="ARBA" id="ARBA00022692"/>
    </source>
</evidence>
<feature type="transmembrane region" description="Helical" evidence="6">
    <location>
        <begin position="195"/>
        <end position="217"/>
    </location>
</feature>
<protein>
    <recommendedName>
        <fullName evidence="7">Phosphatidic acid phosphatase type 2/haloperoxidase domain-containing protein</fullName>
    </recommendedName>
</protein>
<dbReference type="SUPFAM" id="SSF48317">
    <property type="entry name" value="Acid phosphatase/Vanadium-dependent haloperoxidase"/>
    <property type="match status" value="1"/>
</dbReference>
<evidence type="ECO:0000313" key="9">
    <source>
        <dbReference type="Proteomes" id="UP000321570"/>
    </source>
</evidence>
<dbReference type="GO" id="GO:0007165">
    <property type="term" value="P:signal transduction"/>
    <property type="evidence" value="ECO:0007669"/>
    <property type="project" value="TreeGrafter"/>
</dbReference>
<evidence type="ECO:0000313" key="8">
    <source>
        <dbReference type="EMBL" id="VUZ43344.1"/>
    </source>
</evidence>
<dbReference type="PANTHER" id="PTHR10165">
    <property type="entry name" value="LIPID PHOSPHATE PHOSPHATASE"/>
    <property type="match status" value="1"/>
</dbReference>
<dbReference type="GO" id="GO:0046839">
    <property type="term" value="P:phospholipid dephosphorylation"/>
    <property type="evidence" value="ECO:0007669"/>
    <property type="project" value="TreeGrafter"/>
</dbReference>
<evidence type="ECO:0000256" key="6">
    <source>
        <dbReference type="SAM" id="Phobius"/>
    </source>
</evidence>
<dbReference type="InterPro" id="IPR000326">
    <property type="entry name" value="PAP2/HPO"/>
</dbReference>
<organism evidence="8 9">
    <name type="scientific">Hymenolepis diminuta</name>
    <name type="common">Rat tapeworm</name>
    <dbReference type="NCBI Taxonomy" id="6216"/>
    <lineage>
        <taxon>Eukaryota</taxon>
        <taxon>Metazoa</taxon>
        <taxon>Spiralia</taxon>
        <taxon>Lophotrochozoa</taxon>
        <taxon>Platyhelminthes</taxon>
        <taxon>Cestoda</taxon>
        <taxon>Eucestoda</taxon>
        <taxon>Cyclophyllidea</taxon>
        <taxon>Hymenolepididae</taxon>
        <taxon>Hymenolepis</taxon>
    </lineage>
</organism>
<dbReference type="EMBL" id="CABIJS010000111">
    <property type="protein sequence ID" value="VUZ43344.1"/>
    <property type="molecule type" value="Genomic_DNA"/>
</dbReference>
<feature type="transmembrane region" description="Helical" evidence="6">
    <location>
        <begin position="171"/>
        <end position="188"/>
    </location>
</feature>
<sequence length="295" mass="33454">MSGTRFFLLRVLYDLIALIPFIVLAAALYAVPPFQRGYFEDDQSLKYPFYDSTVSSIYLYTLAPILAILIIVTTELVRAHNYGFSLKYKNVYLIGFCIYKFLYILAFGYAVTACFVHVGKIVAGELRPHFFDVCQPAVLTKTRYGYVTNYTCSGSNQARIDDMRLSFPSGHSAYSMYPAMFIAIYLFYRMPDISIGSALQAFIQVGGITAAFYVGLTRITDNKHHPHDVLVGFIIGAAVAVFAVSFGFLSFLVYLCNSVKEFRFFYFIEYSKIQPKCCFNVYWCNVVALTFKVSI</sequence>
<proteinExistence type="inferred from homology"/>
<dbReference type="Gene3D" id="1.20.144.10">
    <property type="entry name" value="Phosphatidic acid phosphatase type 2/haloperoxidase"/>
    <property type="match status" value="1"/>
</dbReference>
<evidence type="ECO:0000256" key="4">
    <source>
        <dbReference type="ARBA" id="ARBA00022989"/>
    </source>
</evidence>
<dbReference type="InterPro" id="IPR043216">
    <property type="entry name" value="PAP-like"/>
</dbReference>
<evidence type="ECO:0000256" key="1">
    <source>
        <dbReference type="ARBA" id="ARBA00004141"/>
    </source>
</evidence>
<gene>
    <name evidence="8" type="ORF">WMSIL1_LOCUS3627</name>
</gene>
<keyword evidence="4 6" id="KW-1133">Transmembrane helix</keyword>
<evidence type="ECO:0000259" key="7">
    <source>
        <dbReference type="SMART" id="SM00014"/>
    </source>
</evidence>
<feature type="transmembrane region" description="Helical" evidence="6">
    <location>
        <begin position="229"/>
        <end position="255"/>
    </location>
</feature>
<keyword evidence="5 6" id="KW-0472">Membrane</keyword>
<dbReference type="AlphaFoldDB" id="A0A564Y9Y3"/>
<feature type="transmembrane region" description="Helical" evidence="6">
    <location>
        <begin position="57"/>
        <end position="79"/>
    </location>
</feature>
<comment type="subcellular location">
    <subcellularLocation>
        <location evidence="1">Membrane</location>
        <topology evidence="1">Multi-pass membrane protein</topology>
    </subcellularLocation>
</comment>
<reference evidence="8 9" key="1">
    <citation type="submission" date="2019-07" db="EMBL/GenBank/DDBJ databases">
        <authorList>
            <person name="Jastrzebski P J."/>
            <person name="Paukszto L."/>
            <person name="Jastrzebski P J."/>
        </authorList>
    </citation>
    <scope>NUCLEOTIDE SEQUENCE [LARGE SCALE GENOMIC DNA]</scope>
    <source>
        <strain evidence="8 9">WMS-il1</strain>
    </source>
</reference>
<dbReference type="PANTHER" id="PTHR10165:SF103">
    <property type="entry name" value="PHOSPHOLIPID PHOSPHATASE HOMOLOG 1.2 HOMOLOG"/>
    <property type="match status" value="1"/>
</dbReference>
<dbReference type="GO" id="GO:0005886">
    <property type="term" value="C:plasma membrane"/>
    <property type="evidence" value="ECO:0007669"/>
    <property type="project" value="TreeGrafter"/>
</dbReference>
<dbReference type="CDD" id="cd03384">
    <property type="entry name" value="PAP2_wunen"/>
    <property type="match status" value="1"/>
</dbReference>